<evidence type="ECO:0000256" key="1">
    <source>
        <dbReference type="SAM" id="MobiDB-lite"/>
    </source>
</evidence>
<evidence type="ECO:0000313" key="3">
    <source>
        <dbReference type="EMBL" id="KXK26035.1"/>
    </source>
</evidence>
<protein>
    <recommendedName>
        <fullName evidence="5">DUF304 domain-containing protein</fullName>
    </recommendedName>
</protein>
<keyword evidence="2" id="KW-1133">Transmembrane helix</keyword>
<feature type="region of interest" description="Disordered" evidence="1">
    <location>
        <begin position="190"/>
        <end position="215"/>
    </location>
</feature>
<name>A0A136LWK9_9BACT</name>
<sequence length="215" mass="24256">MDFQKKPAHQKKLISRQDWDERQVPVNLSGARMVVTINLAVIIIISVASAAAALTFAGEIAVLLIGVIFIAALLSSATLIITHLSRTMIGYTLKSGKIVTFNNEVLENIQGKVIVTRFFVSMNIRHYGVSEFDRVSVAQPLLGRFLNYGTVIMEQVKELSQTRDVRLPYIRDPEKYAKIIQELIDLEKKGTQPFSGMMGRREPDRTDRNRGRREP</sequence>
<comment type="caution">
    <text evidence="3">The sequence shown here is derived from an EMBL/GenBank/DDBJ whole genome shotgun (WGS) entry which is preliminary data.</text>
</comment>
<feature type="transmembrane region" description="Helical" evidence="2">
    <location>
        <begin position="60"/>
        <end position="84"/>
    </location>
</feature>
<reference evidence="3 4" key="1">
    <citation type="submission" date="2015-02" db="EMBL/GenBank/DDBJ databases">
        <title>Improved understanding of the partial-nitritation anammox process through 23 genomes representing the majority of the microbial community.</title>
        <authorList>
            <person name="Speth D.R."/>
            <person name="In T Zandt M."/>
            <person name="Guerrero Cruz S."/>
            <person name="Jetten M.S."/>
            <person name="Dutilh B.E."/>
        </authorList>
    </citation>
    <scope>NUCLEOTIDE SEQUENCE [LARGE SCALE GENOMIC DNA]</scope>
    <source>
        <strain evidence="3">OLB20</strain>
    </source>
</reference>
<feature type="compositionally biased region" description="Basic and acidic residues" evidence="1">
    <location>
        <begin position="199"/>
        <end position="215"/>
    </location>
</feature>
<evidence type="ECO:0000313" key="4">
    <source>
        <dbReference type="Proteomes" id="UP000070457"/>
    </source>
</evidence>
<dbReference type="EMBL" id="JYNZ01000005">
    <property type="protein sequence ID" value="KXK26035.1"/>
    <property type="molecule type" value="Genomic_DNA"/>
</dbReference>
<gene>
    <name evidence="3" type="ORF">TR69_WS6001001328</name>
</gene>
<dbReference type="Proteomes" id="UP000070457">
    <property type="component" value="Unassembled WGS sequence"/>
</dbReference>
<accession>A0A136LWK9</accession>
<feature type="transmembrane region" description="Helical" evidence="2">
    <location>
        <begin position="33"/>
        <end position="54"/>
    </location>
</feature>
<evidence type="ECO:0000256" key="2">
    <source>
        <dbReference type="SAM" id="Phobius"/>
    </source>
</evidence>
<dbReference type="AlphaFoldDB" id="A0A136LWK9"/>
<organism evidence="3 4">
    <name type="scientific">candidate division WS6 bacterium OLB20</name>
    <dbReference type="NCBI Taxonomy" id="1617426"/>
    <lineage>
        <taxon>Bacteria</taxon>
        <taxon>Candidatus Dojkabacteria</taxon>
    </lineage>
</organism>
<evidence type="ECO:0008006" key="5">
    <source>
        <dbReference type="Google" id="ProtNLM"/>
    </source>
</evidence>
<keyword evidence="2" id="KW-0812">Transmembrane</keyword>
<keyword evidence="2" id="KW-0472">Membrane</keyword>
<proteinExistence type="predicted"/>